<dbReference type="Proteomes" id="UP000799428">
    <property type="component" value="Unassembled WGS sequence"/>
</dbReference>
<reference evidence="1" key="1">
    <citation type="journal article" date="2020" name="Stud. Mycol.">
        <title>101 Dothideomycetes genomes: a test case for predicting lifestyles and emergence of pathogens.</title>
        <authorList>
            <person name="Haridas S."/>
            <person name="Albert R."/>
            <person name="Binder M."/>
            <person name="Bloem J."/>
            <person name="Labutti K."/>
            <person name="Salamov A."/>
            <person name="Andreopoulos B."/>
            <person name="Baker S."/>
            <person name="Barry K."/>
            <person name="Bills G."/>
            <person name="Bluhm B."/>
            <person name="Cannon C."/>
            <person name="Castanera R."/>
            <person name="Culley D."/>
            <person name="Daum C."/>
            <person name="Ezra D."/>
            <person name="Gonzalez J."/>
            <person name="Henrissat B."/>
            <person name="Kuo A."/>
            <person name="Liang C."/>
            <person name="Lipzen A."/>
            <person name="Lutzoni F."/>
            <person name="Magnuson J."/>
            <person name="Mondo S."/>
            <person name="Nolan M."/>
            <person name="Ohm R."/>
            <person name="Pangilinan J."/>
            <person name="Park H.-J."/>
            <person name="Ramirez L."/>
            <person name="Alfaro M."/>
            <person name="Sun H."/>
            <person name="Tritt A."/>
            <person name="Yoshinaga Y."/>
            <person name="Zwiers L.-H."/>
            <person name="Turgeon B."/>
            <person name="Goodwin S."/>
            <person name="Spatafora J."/>
            <person name="Crous P."/>
            <person name="Grigoriev I."/>
        </authorList>
    </citation>
    <scope>NUCLEOTIDE SEQUENCE</scope>
    <source>
        <strain evidence="1">CBS 279.74</strain>
    </source>
</reference>
<organism evidence="1 2">
    <name type="scientific">Pleomassaria siparia CBS 279.74</name>
    <dbReference type="NCBI Taxonomy" id="1314801"/>
    <lineage>
        <taxon>Eukaryota</taxon>
        <taxon>Fungi</taxon>
        <taxon>Dikarya</taxon>
        <taxon>Ascomycota</taxon>
        <taxon>Pezizomycotina</taxon>
        <taxon>Dothideomycetes</taxon>
        <taxon>Pleosporomycetidae</taxon>
        <taxon>Pleosporales</taxon>
        <taxon>Pleomassariaceae</taxon>
        <taxon>Pleomassaria</taxon>
    </lineage>
</organism>
<keyword evidence="2" id="KW-1185">Reference proteome</keyword>
<sequence length="70" mass="7773">MWGISTLCTLPSSLPALRRIAGGGITRRHGQVDPSLSLQRRVGPTISSFIVWLWPFNKLETKSTIQPLTK</sequence>
<dbReference type="AlphaFoldDB" id="A0A6G1KLP9"/>
<evidence type="ECO:0000313" key="1">
    <source>
        <dbReference type="EMBL" id="KAF2713764.1"/>
    </source>
</evidence>
<accession>A0A6G1KLP9</accession>
<protein>
    <submittedName>
        <fullName evidence="1">Uncharacterized protein</fullName>
    </submittedName>
</protein>
<dbReference type="EMBL" id="MU005765">
    <property type="protein sequence ID" value="KAF2713764.1"/>
    <property type="molecule type" value="Genomic_DNA"/>
</dbReference>
<name>A0A6G1KLP9_9PLEO</name>
<gene>
    <name evidence="1" type="ORF">K504DRAFT_462262</name>
</gene>
<proteinExistence type="predicted"/>
<evidence type="ECO:0000313" key="2">
    <source>
        <dbReference type="Proteomes" id="UP000799428"/>
    </source>
</evidence>